<evidence type="ECO:0000313" key="3">
    <source>
        <dbReference type="Proteomes" id="UP000233742"/>
    </source>
</evidence>
<reference evidence="2 3" key="1">
    <citation type="submission" date="2017-12" db="EMBL/GenBank/DDBJ databases">
        <authorList>
            <person name="Hurst M.R.H."/>
        </authorList>
    </citation>
    <scope>NUCLEOTIDE SEQUENCE [LARGE SCALE GENOMIC DNA]</scope>
    <source>
        <strain evidence="2 3">BM15</strain>
    </source>
</reference>
<dbReference type="Pfam" id="PF01425">
    <property type="entry name" value="Amidase"/>
    <property type="match status" value="1"/>
</dbReference>
<dbReference type="OrthoDB" id="9777859at2"/>
<gene>
    <name evidence="2" type="ORF">CUV01_13380</name>
</gene>
<proteinExistence type="predicted"/>
<dbReference type="InterPro" id="IPR036928">
    <property type="entry name" value="AS_sf"/>
</dbReference>
<dbReference type="GO" id="GO:0003824">
    <property type="term" value="F:catalytic activity"/>
    <property type="evidence" value="ECO:0007669"/>
    <property type="project" value="InterPro"/>
</dbReference>
<dbReference type="InterPro" id="IPR000120">
    <property type="entry name" value="Amidase"/>
</dbReference>
<evidence type="ECO:0000313" key="2">
    <source>
        <dbReference type="EMBL" id="AUH34247.1"/>
    </source>
</evidence>
<evidence type="ECO:0000259" key="1">
    <source>
        <dbReference type="Pfam" id="PF01425"/>
    </source>
</evidence>
<name>A0A2K9ELE3_9RHOB</name>
<dbReference type="SUPFAM" id="SSF75304">
    <property type="entry name" value="Amidase signature (AS) enzymes"/>
    <property type="match status" value="1"/>
</dbReference>
<dbReference type="RefSeq" id="WP_101460909.1">
    <property type="nucleotide sequence ID" value="NZ_CP025408.1"/>
</dbReference>
<dbReference type="PROSITE" id="PS00571">
    <property type="entry name" value="AMIDASES"/>
    <property type="match status" value="1"/>
</dbReference>
<dbReference type="Gene3D" id="3.90.1300.10">
    <property type="entry name" value="Amidase signature (AS) domain"/>
    <property type="match status" value="1"/>
</dbReference>
<keyword evidence="3" id="KW-1185">Reference proteome</keyword>
<dbReference type="EMBL" id="CP025408">
    <property type="protein sequence ID" value="AUH34247.1"/>
    <property type="molecule type" value="Genomic_DNA"/>
</dbReference>
<feature type="domain" description="Amidase" evidence="1">
    <location>
        <begin position="24"/>
        <end position="430"/>
    </location>
</feature>
<dbReference type="InterPro" id="IPR023631">
    <property type="entry name" value="Amidase_dom"/>
</dbReference>
<organism evidence="2 3">
    <name type="scientific">Paracoccus tegillarcae</name>
    <dbReference type="NCBI Taxonomy" id="1529068"/>
    <lineage>
        <taxon>Bacteria</taxon>
        <taxon>Pseudomonadati</taxon>
        <taxon>Pseudomonadota</taxon>
        <taxon>Alphaproteobacteria</taxon>
        <taxon>Rhodobacterales</taxon>
        <taxon>Paracoccaceae</taxon>
        <taxon>Paracoccus</taxon>
    </lineage>
</organism>
<protein>
    <submittedName>
        <fullName evidence="2">Amidase</fullName>
    </submittedName>
</protein>
<accession>A0A2K9ELE3</accession>
<dbReference type="KEGG" id="paro:CUV01_13380"/>
<sequence>MHPADLPIPETAAALRRGGLSCRDLIEAHLERIAARDPDLGAFVALDAEGARNAADQADLALRRGEDAGPLHGIPFGVKDLIDVEGADTRCGSRLFADRIADRDAPVVARLRKAGAIPIGQLASYEFALTGPSHDAAYPPAKNPCSHDHITGGSSSGSAAAVAAGLVRMAIGTDTGGSVRSPAAYCGLVGLKPTFGLVPTEGVFPLSPSLDHVGPMTASVTEAALMLDAMAPTAGACAALGAGIQGLRIGYARDWFAHDPEATPDLTRAMDDAVSDLSLLGARIDLITMQDYDIAEAAGAVILHAEALAQHQQGLRQSPDLYGRQARQSLMGGVGLSAEDVARARAVGIRIRAETELLFQDHDVIVTPTTLAPAPPVAALQGDETVWTAMRTLPFNLTGHPAMSLPIGFSGGLPLGMQILARHHAEAMICRVGAAFEAATDHSARSPYLV</sequence>
<dbReference type="Proteomes" id="UP000233742">
    <property type="component" value="Chromosome"/>
</dbReference>
<dbReference type="AlphaFoldDB" id="A0A2K9ELE3"/>
<dbReference type="PANTHER" id="PTHR11895:SF176">
    <property type="entry name" value="AMIDASE AMID-RELATED"/>
    <property type="match status" value="1"/>
</dbReference>
<dbReference type="InterPro" id="IPR020556">
    <property type="entry name" value="Amidase_CS"/>
</dbReference>
<dbReference type="PANTHER" id="PTHR11895">
    <property type="entry name" value="TRANSAMIDASE"/>
    <property type="match status" value="1"/>
</dbReference>